<organism evidence="1 2">
    <name type="scientific">Fusarium sarcochroum</name>
    <dbReference type="NCBI Taxonomy" id="1208366"/>
    <lineage>
        <taxon>Eukaryota</taxon>
        <taxon>Fungi</taxon>
        <taxon>Dikarya</taxon>
        <taxon>Ascomycota</taxon>
        <taxon>Pezizomycotina</taxon>
        <taxon>Sordariomycetes</taxon>
        <taxon>Hypocreomycetidae</taxon>
        <taxon>Hypocreales</taxon>
        <taxon>Nectriaceae</taxon>
        <taxon>Fusarium</taxon>
        <taxon>Fusarium lateritium species complex</taxon>
    </lineage>
</organism>
<dbReference type="PANTHER" id="PTHR24148">
    <property type="entry name" value="ANKYRIN REPEAT DOMAIN-CONTAINING PROTEIN 39 HOMOLOG-RELATED"/>
    <property type="match status" value="1"/>
</dbReference>
<proteinExistence type="predicted"/>
<reference evidence="1" key="2">
    <citation type="submission" date="2020-05" db="EMBL/GenBank/DDBJ databases">
        <authorList>
            <person name="Kim H.-S."/>
            <person name="Proctor R.H."/>
            <person name="Brown D.W."/>
        </authorList>
    </citation>
    <scope>NUCLEOTIDE SEQUENCE</scope>
    <source>
        <strain evidence="1">NRRL 20472</strain>
    </source>
</reference>
<evidence type="ECO:0000313" key="2">
    <source>
        <dbReference type="Proteomes" id="UP000622797"/>
    </source>
</evidence>
<reference evidence="1" key="1">
    <citation type="journal article" date="2020" name="BMC Genomics">
        <title>Correction to: Identification and distribution of gene clusters required for synthesis of sphingolipid metabolism inhibitors in diverse species of the filamentous fungus Fusarium.</title>
        <authorList>
            <person name="Kim H.S."/>
            <person name="Lohmar J.M."/>
            <person name="Busman M."/>
            <person name="Brown D.W."/>
            <person name="Naumann T.A."/>
            <person name="Divon H.H."/>
            <person name="Lysoe E."/>
            <person name="Uhlig S."/>
            <person name="Proctor R.H."/>
        </authorList>
    </citation>
    <scope>NUCLEOTIDE SEQUENCE</scope>
    <source>
        <strain evidence="1">NRRL 20472</strain>
    </source>
</reference>
<gene>
    <name evidence="1" type="ORF">FSARC_14341</name>
</gene>
<comment type="caution">
    <text evidence="1">The sequence shown here is derived from an EMBL/GenBank/DDBJ whole genome shotgun (WGS) entry which is preliminary data.</text>
</comment>
<dbReference type="Proteomes" id="UP000622797">
    <property type="component" value="Unassembled WGS sequence"/>
</dbReference>
<dbReference type="EMBL" id="JABEXW010001212">
    <property type="protein sequence ID" value="KAF4945834.1"/>
    <property type="molecule type" value="Genomic_DNA"/>
</dbReference>
<sequence>MLFHILGDGNLSFFERFEEHFTEIFVVVAIKEYSWQHLLVVTSGTECTDPRYRIYAIMNMTTGHDRRLSIVPDYTKPAYDIFCDFTLSHIEEFRSLDLLKDCYTLDDKVFSDHPSWVPRWVDNSPFSPGFSLANFYQTASSHLWSSVTRVNRETIQVLGVIIDTIDSMLEIPNVVQDMTQTPDVQKKWQELVPFLFQKKNLQELLFPDEDPDLRRLSNVLTCRGFSDMSVPMLSHYPNRYMIEPVIKLLVRTGVFGWEPSITYEQLIALFGQIDQFSVNTRAFGSTKGHIGRAPVIAKKGDILAVLVGSSTPFILRRVETSESMIPTYCIVGACYAEGFEDDQALLGPLPPDTETVGVSSPENKNWRREYYDRSADTRSMEDPCIMKLFSESELDEYRASVRGVKDYK</sequence>
<dbReference type="PANTHER" id="PTHR24148:SF64">
    <property type="entry name" value="HETEROKARYON INCOMPATIBILITY DOMAIN-CONTAINING PROTEIN"/>
    <property type="match status" value="1"/>
</dbReference>
<name>A0A8H4SU65_9HYPO</name>
<protein>
    <submittedName>
        <fullName evidence="1">Uncharacterized protein</fullName>
    </submittedName>
</protein>
<dbReference type="OrthoDB" id="2157530at2759"/>
<evidence type="ECO:0000313" key="1">
    <source>
        <dbReference type="EMBL" id="KAF4945834.1"/>
    </source>
</evidence>
<accession>A0A8H4SU65</accession>
<keyword evidence="2" id="KW-1185">Reference proteome</keyword>
<dbReference type="InterPro" id="IPR052895">
    <property type="entry name" value="HetReg/Transcr_Mod"/>
</dbReference>
<dbReference type="AlphaFoldDB" id="A0A8H4SU65"/>